<keyword evidence="1" id="KW-0732">Signal</keyword>
<organism evidence="2 3">
    <name type="scientific">Rufibacter glacialis</name>
    <dbReference type="NCBI Taxonomy" id="1259555"/>
    <lineage>
        <taxon>Bacteria</taxon>
        <taxon>Pseudomonadati</taxon>
        <taxon>Bacteroidota</taxon>
        <taxon>Cytophagia</taxon>
        <taxon>Cytophagales</taxon>
        <taxon>Hymenobacteraceae</taxon>
        <taxon>Rufibacter</taxon>
    </lineage>
</organism>
<dbReference type="Proteomes" id="UP001570846">
    <property type="component" value="Unassembled WGS sequence"/>
</dbReference>
<feature type="chain" id="PRO_5046554809" description="DUF922 domain-containing protein" evidence="1">
    <location>
        <begin position="25"/>
        <end position="367"/>
    </location>
</feature>
<reference evidence="2 3" key="1">
    <citation type="submission" date="2024-08" db="EMBL/GenBank/DDBJ databases">
        <authorList>
            <person name="Wei W."/>
        </authorList>
    </citation>
    <scope>NUCLEOTIDE SEQUENCE [LARGE SCALE GENOMIC DNA]</scope>
    <source>
        <strain evidence="2 3">XU2</strain>
    </source>
</reference>
<comment type="caution">
    <text evidence="2">The sequence shown here is derived from an EMBL/GenBank/DDBJ whole genome shotgun (WGS) entry which is preliminary data.</text>
</comment>
<sequence length="367" mass="41494">MGIRSRVFFLLLPLLLLGSAMPPASPLPPIQLKQEVLPFGTQEFHIKGVVDERENKKAVAFLLPLAPAAGTTPQPVDLQNGSVAALETYIQQSLKQNQKLRPVVLRLKEFQLTEAPAEKGRVAGKAKIAVAFAVRREGKLLHLFDYAGSASYSRPTTGPLTMVEPLLRRMVAGSLRYLTTWVEQEAPHNEKLTHTIKVHFEDYLRHQDDDTLFYDPNRPLTWNDFQGGSRVSGSFAASIFPGLSNDIQATVQDGVVHVLVSTKPYILRNLSKILPSAKTAYSLNHEQRHFDIVKLVSEHYKQRLKPEKLTLEDYESQVKYQYLEALWEMDRLQKQYDGETGHGTNTSAQSRWDKKIDDELRALKVKL</sequence>
<name>A0ABV4RCK1_9BACT</name>
<feature type="signal peptide" evidence="1">
    <location>
        <begin position="1"/>
        <end position="24"/>
    </location>
</feature>
<keyword evidence="3" id="KW-1185">Reference proteome</keyword>
<accession>A0ABV4RCK1</accession>
<evidence type="ECO:0000313" key="3">
    <source>
        <dbReference type="Proteomes" id="UP001570846"/>
    </source>
</evidence>
<evidence type="ECO:0008006" key="4">
    <source>
        <dbReference type="Google" id="ProtNLM"/>
    </source>
</evidence>
<protein>
    <recommendedName>
        <fullName evidence="4">DUF922 domain-containing protein</fullName>
    </recommendedName>
</protein>
<proteinExistence type="predicted"/>
<evidence type="ECO:0000313" key="2">
    <source>
        <dbReference type="EMBL" id="MFA1770125.1"/>
    </source>
</evidence>
<gene>
    <name evidence="2" type="ORF">ACD591_02385</name>
</gene>
<dbReference type="EMBL" id="JBGOGF010000001">
    <property type="protein sequence ID" value="MFA1770125.1"/>
    <property type="molecule type" value="Genomic_DNA"/>
</dbReference>
<evidence type="ECO:0000256" key="1">
    <source>
        <dbReference type="SAM" id="SignalP"/>
    </source>
</evidence>